<evidence type="ECO:0000256" key="8">
    <source>
        <dbReference type="PIRSR" id="PIRSR601382-3"/>
    </source>
</evidence>
<name>A0A2A2JRS6_9BILA</name>
<proteinExistence type="inferred from homology"/>
<dbReference type="PANTHER" id="PTHR11742:SF96">
    <property type="entry name" value="MANNOSYL-OLIGOSACCHARIDE 1,2-ALPHA-MANNOSIDASE C52E4.5"/>
    <property type="match status" value="1"/>
</dbReference>
<dbReference type="GO" id="GO:0005783">
    <property type="term" value="C:endoplasmic reticulum"/>
    <property type="evidence" value="ECO:0007669"/>
    <property type="project" value="TreeGrafter"/>
</dbReference>
<keyword evidence="7" id="KW-0106">Calcium</keyword>
<dbReference type="SUPFAM" id="SSF48225">
    <property type="entry name" value="Seven-hairpin glycosidases"/>
    <property type="match status" value="1"/>
</dbReference>
<evidence type="ECO:0000256" key="7">
    <source>
        <dbReference type="PIRSR" id="PIRSR601382-2"/>
    </source>
</evidence>
<feature type="compositionally biased region" description="Basic and acidic residues" evidence="10">
    <location>
        <begin position="84"/>
        <end position="113"/>
    </location>
</feature>
<feature type="binding site" evidence="7">
    <location>
        <position position="526"/>
    </location>
    <ligand>
        <name>Ca(2+)</name>
        <dbReference type="ChEBI" id="CHEBI:29108"/>
    </ligand>
</feature>
<dbReference type="InterPro" id="IPR050749">
    <property type="entry name" value="Glycosyl_Hydrolase_47"/>
</dbReference>
<dbReference type="PANTHER" id="PTHR11742">
    <property type="entry name" value="MANNOSYL-OLIGOSACCHARIDE ALPHA-1,2-MANNOSIDASE-RELATED"/>
    <property type="match status" value="1"/>
</dbReference>
<dbReference type="Pfam" id="PF01532">
    <property type="entry name" value="Glyco_hydro_47"/>
    <property type="match status" value="1"/>
</dbReference>
<keyword evidence="12" id="KW-1185">Reference proteome</keyword>
<dbReference type="InterPro" id="IPR001382">
    <property type="entry name" value="Glyco_hydro_47"/>
</dbReference>
<feature type="region of interest" description="Disordered" evidence="10">
    <location>
        <begin position="50"/>
        <end position="129"/>
    </location>
</feature>
<dbReference type="GO" id="GO:0004571">
    <property type="term" value="F:mannosyl-oligosaccharide 1,2-alpha-mannosidase activity"/>
    <property type="evidence" value="ECO:0007669"/>
    <property type="project" value="InterPro"/>
</dbReference>
<dbReference type="OrthoDB" id="8118055at2759"/>
<feature type="active site" description="Proton donor" evidence="6">
    <location>
        <position position="416"/>
    </location>
</feature>
<evidence type="ECO:0000256" key="9">
    <source>
        <dbReference type="RuleBase" id="RU361193"/>
    </source>
</evidence>
<dbReference type="InterPro" id="IPR012341">
    <property type="entry name" value="6hp_glycosidase-like_sf"/>
</dbReference>
<dbReference type="AlphaFoldDB" id="A0A2A2JRS6"/>
<keyword evidence="4 9" id="KW-0378">Hydrolase</keyword>
<evidence type="ECO:0000256" key="5">
    <source>
        <dbReference type="ARBA" id="ARBA00023157"/>
    </source>
</evidence>
<gene>
    <name evidence="11" type="ORF">WR25_07049</name>
</gene>
<comment type="pathway">
    <text evidence="2">Protein modification; protein glycosylation.</text>
</comment>
<sequence length="550" mass="62227">MQTVKFNKRALAGLLGILLFFFGVLSYATTNDSQSAHPVLVRDARIRQLAEQPKNSEQEKIENNDREGLQPVKPQVEALDSVDINEKPNKKIPNEDFKDQGNELKKDKKEPTDQPKGVKPIAKTPNSQAIFGGSEMPATIVDAADTLYIMGLTDKYNEARDFIRDNFDMKKATGVLSVFETNIRFLGGLLSLYALTKEDFYIAKARQVGEALLPAFNTPSGIPKSNLDLKTKYASNYGWANGGSSILAEFGSLHLEFLYLAKVSKSPIFAKKIKTVRDRMDKAEKIDGLYPNYVNPDSGRSLGALGDSFYEYLIKTWIQSNKTDEQARRMYWDVSAQIQKQMVKTSKSGLRYVAELRDGSVDHKMGHLACFCVGMFALQAVNEKSTEKKTVMQLAEDLGKTCHESYIRTESRIGPEMFYFNSHDDATSRNGEHGYILRPEVIEGFFYLWRLTGKPEYREWVWDAITAIEKHCRVEHGYAGLHNVYNPGQSHDDVQQSFFLAETLKYAYLTFTDSTVIDLDKWVFNTEAHPLPVMSAQEIKEAFGPENQEN</sequence>
<feature type="active site" evidence="6">
    <location>
        <position position="440"/>
    </location>
</feature>
<evidence type="ECO:0000256" key="4">
    <source>
        <dbReference type="ARBA" id="ARBA00022801"/>
    </source>
</evidence>
<feature type="active site" evidence="6">
    <location>
        <position position="307"/>
    </location>
</feature>
<dbReference type="InterPro" id="IPR036026">
    <property type="entry name" value="Seven-hairpin_glycosidases"/>
</dbReference>
<dbReference type="EMBL" id="LIAE01010258">
    <property type="protein sequence ID" value="PAV64476.1"/>
    <property type="molecule type" value="Genomic_DNA"/>
</dbReference>
<evidence type="ECO:0000313" key="12">
    <source>
        <dbReference type="Proteomes" id="UP000218231"/>
    </source>
</evidence>
<protein>
    <recommendedName>
        <fullName evidence="9">alpha-1,2-Mannosidase</fullName>
        <ecNumber evidence="9">3.2.1.-</ecNumber>
    </recommendedName>
</protein>
<dbReference type="GO" id="GO:0005509">
    <property type="term" value="F:calcium ion binding"/>
    <property type="evidence" value="ECO:0007669"/>
    <property type="project" value="InterPro"/>
</dbReference>
<feature type="active site" description="Proton donor" evidence="6">
    <location>
        <position position="180"/>
    </location>
</feature>
<dbReference type="GO" id="GO:0005975">
    <property type="term" value="P:carbohydrate metabolic process"/>
    <property type="evidence" value="ECO:0007669"/>
    <property type="project" value="InterPro"/>
</dbReference>
<accession>A0A2A2JRS6</accession>
<reference evidence="11 12" key="1">
    <citation type="journal article" date="2017" name="Curr. Biol.">
        <title>Genome architecture and evolution of a unichromosomal asexual nematode.</title>
        <authorList>
            <person name="Fradin H."/>
            <person name="Zegar C."/>
            <person name="Gutwein M."/>
            <person name="Lucas J."/>
            <person name="Kovtun M."/>
            <person name="Corcoran D."/>
            <person name="Baugh L.R."/>
            <person name="Kiontke K."/>
            <person name="Gunsalus K."/>
            <person name="Fitch D.H."/>
            <person name="Piano F."/>
        </authorList>
    </citation>
    <scope>NUCLEOTIDE SEQUENCE [LARGE SCALE GENOMIC DNA]</scope>
    <source>
        <strain evidence="11">PF1309</strain>
    </source>
</reference>
<dbReference type="FunFam" id="1.50.10.10:FF:000055">
    <property type="entry name" value="alpha-1,2-Mannosidase"/>
    <property type="match status" value="1"/>
</dbReference>
<dbReference type="GO" id="GO:0000139">
    <property type="term" value="C:Golgi membrane"/>
    <property type="evidence" value="ECO:0007669"/>
    <property type="project" value="TreeGrafter"/>
</dbReference>
<evidence type="ECO:0000256" key="10">
    <source>
        <dbReference type="SAM" id="MobiDB-lite"/>
    </source>
</evidence>
<dbReference type="STRING" id="2018661.A0A2A2JRS6"/>
<evidence type="ECO:0000313" key="11">
    <source>
        <dbReference type="EMBL" id="PAV64476.1"/>
    </source>
</evidence>
<keyword evidence="5 8" id="KW-1015">Disulfide bond</keyword>
<comment type="cofactor">
    <cofactor evidence="1 7">
        <name>Ca(2+)</name>
        <dbReference type="ChEBI" id="CHEBI:29108"/>
    </cofactor>
</comment>
<dbReference type="Proteomes" id="UP000218231">
    <property type="component" value="Unassembled WGS sequence"/>
</dbReference>
<evidence type="ECO:0000256" key="6">
    <source>
        <dbReference type="PIRSR" id="PIRSR601382-1"/>
    </source>
</evidence>
<comment type="similarity">
    <text evidence="3 9">Belongs to the glycosyl hydrolase 47 family.</text>
</comment>
<feature type="compositionally biased region" description="Basic and acidic residues" evidence="10">
    <location>
        <begin position="50"/>
        <end position="68"/>
    </location>
</feature>
<evidence type="ECO:0000256" key="1">
    <source>
        <dbReference type="ARBA" id="ARBA00001913"/>
    </source>
</evidence>
<dbReference type="EC" id="3.2.1.-" evidence="9"/>
<feature type="disulfide bond" evidence="8">
    <location>
        <begin position="370"/>
        <end position="402"/>
    </location>
</feature>
<organism evidence="11 12">
    <name type="scientific">Diploscapter pachys</name>
    <dbReference type="NCBI Taxonomy" id="2018661"/>
    <lineage>
        <taxon>Eukaryota</taxon>
        <taxon>Metazoa</taxon>
        <taxon>Ecdysozoa</taxon>
        <taxon>Nematoda</taxon>
        <taxon>Chromadorea</taxon>
        <taxon>Rhabditida</taxon>
        <taxon>Rhabditina</taxon>
        <taxon>Rhabditomorpha</taxon>
        <taxon>Rhabditoidea</taxon>
        <taxon>Rhabditidae</taxon>
        <taxon>Diploscapter</taxon>
    </lineage>
</organism>
<evidence type="ECO:0000256" key="3">
    <source>
        <dbReference type="ARBA" id="ARBA00007658"/>
    </source>
</evidence>
<keyword evidence="7" id="KW-0479">Metal-binding</keyword>
<evidence type="ECO:0000256" key="2">
    <source>
        <dbReference type="ARBA" id="ARBA00004922"/>
    </source>
</evidence>
<dbReference type="PRINTS" id="PR00747">
    <property type="entry name" value="GLYHDRLASE47"/>
</dbReference>
<keyword evidence="9" id="KW-0326">Glycosidase</keyword>
<comment type="caution">
    <text evidence="11">The sequence shown here is derived from an EMBL/GenBank/DDBJ whole genome shotgun (WGS) entry which is preliminary data.</text>
</comment>
<dbReference type="Gene3D" id="1.50.10.10">
    <property type="match status" value="1"/>
</dbReference>